<name>A0AAV4GFB0_9GAST</name>
<feature type="compositionally biased region" description="Acidic residues" evidence="1">
    <location>
        <begin position="11"/>
        <end position="28"/>
    </location>
</feature>
<organism evidence="2 3">
    <name type="scientific">Elysia marginata</name>
    <dbReference type="NCBI Taxonomy" id="1093978"/>
    <lineage>
        <taxon>Eukaryota</taxon>
        <taxon>Metazoa</taxon>
        <taxon>Spiralia</taxon>
        <taxon>Lophotrochozoa</taxon>
        <taxon>Mollusca</taxon>
        <taxon>Gastropoda</taxon>
        <taxon>Heterobranchia</taxon>
        <taxon>Euthyneura</taxon>
        <taxon>Panpulmonata</taxon>
        <taxon>Sacoglossa</taxon>
        <taxon>Placobranchoidea</taxon>
        <taxon>Plakobranchidae</taxon>
        <taxon>Elysia</taxon>
    </lineage>
</organism>
<comment type="caution">
    <text evidence="2">The sequence shown here is derived from an EMBL/GenBank/DDBJ whole genome shotgun (WGS) entry which is preliminary data.</text>
</comment>
<reference evidence="2 3" key="1">
    <citation type="journal article" date="2021" name="Elife">
        <title>Chloroplast acquisition without the gene transfer in kleptoplastic sea slugs, Plakobranchus ocellatus.</title>
        <authorList>
            <person name="Maeda T."/>
            <person name="Takahashi S."/>
            <person name="Yoshida T."/>
            <person name="Shimamura S."/>
            <person name="Takaki Y."/>
            <person name="Nagai Y."/>
            <person name="Toyoda A."/>
            <person name="Suzuki Y."/>
            <person name="Arimoto A."/>
            <person name="Ishii H."/>
            <person name="Satoh N."/>
            <person name="Nishiyama T."/>
            <person name="Hasebe M."/>
            <person name="Maruyama T."/>
            <person name="Minagawa J."/>
            <person name="Obokata J."/>
            <person name="Shigenobu S."/>
        </authorList>
    </citation>
    <scope>NUCLEOTIDE SEQUENCE [LARGE SCALE GENOMIC DNA]</scope>
</reference>
<evidence type="ECO:0000313" key="3">
    <source>
        <dbReference type="Proteomes" id="UP000762676"/>
    </source>
</evidence>
<protein>
    <submittedName>
        <fullName evidence="2">Uncharacterized protein</fullName>
    </submittedName>
</protein>
<gene>
    <name evidence="2" type="ORF">ElyMa_005998200</name>
</gene>
<feature type="region of interest" description="Disordered" evidence="1">
    <location>
        <begin position="1"/>
        <end position="28"/>
    </location>
</feature>
<accession>A0AAV4GFB0</accession>
<dbReference type="AlphaFoldDB" id="A0AAV4GFB0"/>
<keyword evidence="3" id="KW-1185">Reference proteome</keyword>
<proteinExistence type="predicted"/>
<sequence length="112" mass="12609">MVLKPSKGLGIDDEDKGDDDDDDDDDDELTRTRWFTCHNQAPHSLPSIRPAHAIRQQATTHDRAMIGRRKPGANPNIAYLVTQYTPCLKSFLSIYYFLLLLISVHSANLGDL</sequence>
<evidence type="ECO:0000256" key="1">
    <source>
        <dbReference type="SAM" id="MobiDB-lite"/>
    </source>
</evidence>
<dbReference type="Proteomes" id="UP000762676">
    <property type="component" value="Unassembled WGS sequence"/>
</dbReference>
<evidence type="ECO:0000313" key="2">
    <source>
        <dbReference type="EMBL" id="GFR84357.1"/>
    </source>
</evidence>
<dbReference type="EMBL" id="BMAT01012050">
    <property type="protein sequence ID" value="GFR84357.1"/>
    <property type="molecule type" value="Genomic_DNA"/>
</dbReference>